<evidence type="ECO:0000259" key="1">
    <source>
        <dbReference type="Pfam" id="PF13648"/>
    </source>
</evidence>
<organism evidence="2 3">
    <name type="scientific">Luteibaculum oceani</name>
    <dbReference type="NCBI Taxonomy" id="1294296"/>
    <lineage>
        <taxon>Bacteria</taxon>
        <taxon>Pseudomonadati</taxon>
        <taxon>Bacteroidota</taxon>
        <taxon>Flavobacteriia</taxon>
        <taxon>Flavobacteriales</taxon>
        <taxon>Luteibaculaceae</taxon>
        <taxon>Luteibaculum</taxon>
    </lineage>
</organism>
<sequence length="141" mass="16323">MKTLNKNLIYLLAFTLFAVSCSKYEDGPVVSLIPKKDRITNYWKVEKAYEDGNDVTSSYEQYELELRNDNSATLQARYSGNAGTIIFETDGTWEFQNGKSDLKLDYENDEADETYIILRLTQEELWLLSKGDDVELRLEPK</sequence>
<evidence type="ECO:0000313" key="2">
    <source>
        <dbReference type="EMBL" id="TXC81666.1"/>
    </source>
</evidence>
<dbReference type="Gene3D" id="2.40.128.640">
    <property type="match status" value="1"/>
</dbReference>
<protein>
    <submittedName>
        <fullName evidence="2">Copper resistance protein NlpE</fullName>
    </submittedName>
</protein>
<accession>A0A5C6VB85</accession>
<dbReference type="AlphaFoldDB" id="A0A5C6VB85"/>
<dbReference type="RefSeq" id="WP_147013595.1">
    <property type="nucleotide sequence ID" value="NZ_VORB01000003.1"/>
</dbReference>
<dbReference type="Pfam" id="PF13648">
    <property type="entry name" value="Lipocalin_4"/>
    <property type="match status" value="1"/>
</dbReference>
<reference evidence="2 3" key="1">
    <citation type="submission" date="2019-08" db="EMBL/GenBank/DDBJ databases">
        <title>Genome of Luteibaculum oceani JCM 18817.</title>
        <authorList>
            <person name="Bowman J.P."/>
        </authorList>
    </citation>
    <scope>NUCLEOTIDE SEQUENCE [LARGE SCALE GENOMIC DNA]</scope>
    <source>
        <strain evidence="2 3">JCM 18817</strain>
    </source>
</reference>
<feature type="domain" description="Lipocalin-like" evidence="1">
    <location>
        <begin position="40"/>
        <end position="125"/>
    </location>
</feature>
<dbReference type="OrthoDB" id="1467524at2"/>
<proteinExistence type="predicted"/>
<evidence type="ECO:0000313" key="3">
    <source>
        <dbReference type="Proteomes" id="UP000321168"/>
    </source>
</evidence>
<dbReference type="InterPro" id="IPR024311">
    <property type="entry name" value="Lipocalin-like"/>
</dbReference>
<dbReference type="PROSITE" id="PS51257">
    <property type="entry name" value="PROKAR_LIPOPROTEIN"/>
    <property type="match status" value="1"/>
</dbReference>
<dbReference type="Proteomes" id="UP000321168">
    <property type="component" value="Unassembled WGS sequence"/>
</dbReference>
<name>A0A5C6VB85_9FLAO</name>
<dbReference type="EMBL" id="VORB01000003">
    <property type="protein sequence ID" value="TXC81666.1"/>
    <property type="molecule type" value="Genomic_DNA"/>
</dbReference>
<gene>
    <name evidence="2" type="ORF">FRX97_03890</name>
</gene>
<keyword evidence="3" id="KW-1185">Reference proteome</keyword>
<comment type="caution">
    <text evidence="2">The sequence shown here is derived from an EMBL/GenBank/DDBJ whole genome shotgun (WGS) entry which is preliminary data.</text>
</comment>